<dbReference type="HOGENOM" id="CLU_3275250_0_0_9"/>
<comment type="caution">
    <text evidence="1">The sequence shown here is derived from an EMBL/GenBank/DDBJ whole genome shotgun (WGS) entry which is preliminary data.</text>
</comment>
<evidence type="ECO:0000313" key="2">
    <source>
        <dbReference type="Proteomes" id="UP000004754"/>
    </source>
</evidence>
<gene>
    <name evidence="1" type="ORF">HMP0721_0523</name>
</gene>
<sequence>MCEAILNGHFVIGVENARRINYNKSIWRNELINFYNKEILQ</sequence>
<organism evidence="1 2">
    <name type="scientific">Pseudoramibacter alactolyticus ATCC 23263</name>
    <dbReference type="NCBI Taxonomy" id="887929"/>
    <lineage>
        <taxon>Bacteria</taxon>
        <taxon>Bacillati</taxon>
        <taxon>Bacillota</taxon>
        <taxon>Clostridia</taxon>
        <taxon>Eubacteriales</taxon>
        <taxon>Eubacteriaceae</taxon>
        <taxon>Pseudoramibacter</taxon>
    </lineage>
</organism>
<accession>E6MEU0</accession>
<dbReference type="AlphaFoldDB" id="E6MEU0"/>
<protein>
    <submittedName>
        <fullName evidence="1">Uncharacterized protein</fullName>
    </submittedName>
</protein>
<dbReference type="EMBL" id="AEQN01000009">
    <property type="protein sequence ID" value="EFV02378.1"/>
    <property type="molecule type" value="Genomic_DNA"/>
</dbReference>
<name>E6MEU0_9FIRM</name>
<evidence type="ECO:0000313" key="1">
    <source>
        <dbReference type="EMBL" id="EFV02378.1"/>
    </source>
</evidence>
<dbReference type="Proteomes" id="UP000004754">
    <property type="component" value="Unassembled WGS sequence"/>
</dbReference>
<proteinExistence type="predicted"/>
<keyword evidence="2" id="KW-1185">Reference proteome</keyword>
<reference evidence="1 2" key="1">
    <citation type="submission" date="2010-12" db="EMBL/GenBank/DDBJ databases">
        <authorList>
            <person name="Muzny D."/>
            <person name="Qin X."/>
            <person name="Deng J."/>
            <person name="Jiang H."/>
            <person name="Liu Y."/>
            <person name="Qu J."/>
            <person name="Song X.-Z."/>
            <person name="Zhang L."/>
            <person name="Thornton R."/>
            <person name="Coyle M."/>
            <person name="Francisco L."/>
            <person name="Jackson L."/>
            <person name="Javaid M."/>
            <person name="Korchina V."/>
            <person name="Kovar C."/>
            <person name="Mata R."/>
            <person name="Mathew T."/>
            <person name="Ngo R."/>
            <person name="Nguyen L."/>
            <person name="Nguyen N."/>
            <person name="Okwuonu G."/>
            <person name="Ongeri F."/>
            <person name="Pham C."/>
            <person name="Simmons D."/>
            <person name="Wilczek-Boney K."/>
            <person name="Hale W."/>
            <person name="Jakkamsetti A."/>
            <person name="Pham P."/>
            <person name="Ruth R."/>
            <person name="San Lucas F."/>
            <person name="Warren J."/>
            <person name="Zhang J."/>
            <person name="Zhao Z."/>
            <person name="Zhou C."/>
            <person name="Zhu D."/>
            <person name="Lee S."/>
            <person name="Bess C."/>
            <person name="Blankenburg K."/>
            <person name="Forbes L."/>
            <person name="Fu Q."/>
            <person name="Gubbala S."/>
            <person name="Hirani K."/>
            <person name="Jayaseelan J.C."/>
            <person name="Lara F."/>
            <person name="Munidasa M."/>
            <person name="Palculict T."/>
            <person name="Patil S."/>
            <person name="Pu L.-L."/>
            <person name="Saada N."/>
            <person name="Tang L."/>
            <person name="Weissenberger G."/>
            <person name="Zhu Y."/>
            <person name="Hemphill L."/>
            <person name="Shang Y."/>
            <person name="Youmans B."/>
            <person name="Ayvaz T."/>
            <person name="Ross M."/>
            <person name="Santibanez J."/>
            <person name="Aqrawi P."/>
            <person name="Gross S."/>
            <person name="Joshi V."/>
            <person name="Fowler G."/>
            <person name="Nazareth L."/>
            <person name="Reid J."/>
            <person name="Worley K."/>
            <person name="Petrosino J."/>
            <person name="Highlander S."/>
            <person name="Gibbs R."/>
        </authorList>
    </citation>
    <scope>NUCLEOTIDE SEQUENCE [LARGE SCALE GENOMIC DNA]</scope>
    <source>
        <strain evidence="1 2">ATCC 23263</strain>
    </source>
</reference>